<reference evidence="1 2" key="1">
    <citation type="submission" date="2019-01" db="EMBL/GenBank/DDBJ databases">
        <title>Draft genome sequence of Dictyobacter sp. Uno17.</title>
        <authorList>
            <person name="Wang C.M."/>
            <person name="Zheng Y."/>
            <person name="Sakai Y."/>
            <person name="Abe K."/>
            <person name="Yokota A."/>
            <person name="Yabe S."/>
        </authorList>
    </citation>
    <scope>NUCLEOTIDE SEQUENCE [LARGE SCALE GENOMIC DNA]</scope>
    <source>
        <strain evidence="1 2">Uno17</strain>
    </source>
</reference>
<protein>
    <submittedName>
        <fullName evidence="1">Uncharacterized protein</fullName>
    </submittedName>
</protein>
<evidence type="ECO:0000313" key="2">
    <source>
        <dbReference type="Proteomes" id="UP000322530"/>
    </source>
</evidence>
<keyword evidence="2" id="KW-1185">Reference proteome</keyword>
<name>A0A5A5T9H6_9CHLR</name>
<proteinExistence type="predicted"/>
<dbReference type="AlphaFoldDB" id="A0A5A5T9H6"/>
<sequence length="67" mass="7998">MVQNRNRYLKKDYFPRLLYQGSFLWTGDGYIYKKREPCSGEMPVKGIGGRNNYEYTASRNGKKPRHY</sequence>
<comment type="caution">
    <text evidence="1">The sequence shown here is derived from an EMBL/GenBank/DDBJ whole genome shotgun (WGS) entry which is preliminary data.</text>
</comment>
<accession>A0A5A5T9H6</accession>
<organism evidence="1 2">
    <name type="scientific">Dictyobacter arantiisoli</name>
    <dbReference type="NCBI Taxonomy" id="2014874"/>
    <lineage>
        <taxon>Bacteria</taxon>
        <taxon>Bacillati</taxon>
        <taxon>Chloroflexota</taxon>
        <taxon>Ktedonobacteria</taxon>
        <taxon>Ktedonobacterales</taxon>
        <taxon>Dictyobacteraceae</taxon>
        <taxon>Dictyobacter</taxon>
    </lineage>
</organism>
<dbReference type="EMBL" id="BIXY01000019">
    <property type="protein sequence ID" value="GCF08150.1"/>
    <property type="molecule type" value="Genomic_DNA"/>
</dbReference>
<evidence type="ECO:0000313" key="1">
    <source>
        <dbReference type="EMBL" id="GCF08150.1"/>
    </source>
</evidence>
<gene>
    <name evidence="1" type="ORF">KDI_17140</name>
</gene>
<dbReference type="Proteomes" id="UP000322530">
    <property type="component" value="Unassembled WGS sequence"/>
</dbReference>